<dbReference type="Proteomes" id="UP000255036">
    <property type="component" value="Unassembled WGS sequence"/>
</dbReference>
<dbReference type="AlphaFoldDB" id="A0A371AZ18"/>
<evidence type="ECO:0000259" key="4">
    <source>
        <dbReference type="Pfam" id="PF00149"/>
    </source>
</evidence>
<comment type="caution">
    <text evidence="5">The sequence shown here is derived from an EMBL/GenBank/DDBJ whole genome shotgun (WGS) entry which is preliminary data.</text>
</comment>
<dbReference type="Pfam" id="PF00149">
    <property type="entry name" value="Metallophos"/>
    <property type="match status" value="1"/>
</dbReference>
<dbReference type="GO" id="GO:0046872">
    <property type="term" value="F:metal ion binding"/>
    <property type="evidence" value="ECO:0007669"/>
    <property type="project" value="UniProtKB-KW"/>
</dbReference>
<reference evidence="5 6" key="1">
    <citation type="submission" date="2018-07" db="EMBL/GenBank/DDBJ databases">
        <title>Anaerosacharophilus polymeroproducens gen. nov. sp. nov., an anaerobic bacterium isolated from salt field.</title>
        <authorList>
            <person name="Kim W."/>
            <person name="Yang S.-H."/>
            <person name="Oh J."/>
            <person name="Lee J.-H."/>
            <person name="Kwon K.K."/>
        </authorList>
    </citation>
    <scope>NUCLEOTIDE SEQUENCE [LARGE SCALE GENOMIC DNA]</scope>
    <source>
        <strain evidence="5 6">MCWD5</strain>
    </source>
</reference>
<dbReference type="EMBL" id="QRCT01000010">
    <property type="protein sequence ID" value="RDU24793.1"/>
    <property type="molecule type" value="Genomic_DNA"/>
</dbReference>
<keyword evidence="3" id="KW-0812">Transmembrane</keyword>
<proteinExistence type="predicted"/>
<evidence type="ECO:0000313" key="6">
    <source>
        <dbReference type="Proteomes" id="UP000255036"/>
    </source>
</evidence>
<protein>
    <submittedName>
        <fullName evidence="5">Metallophosphoesterase</fullName>
    </submittedName>
</protein>
<dbReference type="InterPro" id="IPR051158">
    <property type="entry name" value="Metallophosphoesterase_sf"/>
</dbReference>
<organism evidence="5 6">
    <name type="scientific">Anaerosacchariphilus polymeriproducens</name>
    <dbReference type="NCBI Taxonomy" id="1812858"/>
    <lineage>
        <taxon>Bacteria</taxon>
        <taxon>Bacillati</taxon>
        <taxon>Bacillota</taxon>
        <taxon>Clostridia</taxon>
        <taxon>Lachnospirales</taxon>
        <taxon>Lachnospiraceae</taxon>
        <taxon>Anaerosacchariphilus</taxon>
    </lineage>
</organism>
<sequence>MKKQFKFKKIIFLLIAMPLISISLFLIIGIFENQLGITTYEYKSNKIPENFNNYSIVQISDLHSSYFGKEQDELIDAVSKSKPDLILLTGDMIDRKNTDYNSVSILFEKLVQLAPVYAISGNHELESDTIYNKMNTLYLTYGITLLDNKSTQISRGNSKIQIAGLKHWGSMSYKCTSYYVEKNTPHLENNTFGILLNHRSDMLSYFSKSNYSLVLSGHTHGGIIRLPYFGGLINNDATLLPKYDSGIFTENQTTLIVNRGLGNSNFIPRVYNPPEIIHILLKVK</sequence>
<dbReference type="PANTHER" id="PTHR31302">
    <property type="entry name" value="TRANSMEMBRANE PROTEIN WITH METALLOPHOSPHOESTERASE DOMAIN-RELATED"/>
    <property type="match status" value="1"/>
</dbReference>
<dbReference type="RefSeq" id="WP_115480540.1">
    <property type="nucleotide sequence ID" value="NZ_QRCT01000010.1"/>
</dbReference>
<dbReference type="PANTHER" id="PTHR31302:SF31">
    <property type="entry name" value="PHOSPHODIESTERASE YAEI"/>
    <property type="match status" value="1"/>
</dbReference>
<name>A0A371AZ18_9FIRM</name>
<evidence type="ECO:0000256" key="2">
    <source>
        <dbReference type="ARBA" id="ARBA00022801"/>
    </source>
</evidence>
<dbReference type="GO" id="GO:0016020">
    <property type="term" value="C:membrane"/>
    <property type="evidence" value="ECO:0007669"/>
    <property type="project" value="GOC"/>
</dbReference>
<evidence type="ECO:0000256" key="3">
    <source>
        <dbReference type="SAM" id="Phobius"/>
    </source>
</evidence>
<gene>
    <name evidence="5" type="ORF">DWV06_02115</name>
</gene>
<keyword evidence="3" id="KW-0472">Membrane</keyword>
<feature type="transmembrane region" description="Helical" evidence="3">
    <location>
        <begin position="12"/>
        <end position="31"/>
    </location>
</feature>
<keyword evidence="3" id="KW-1133">Transmembrane helix</keyword>
<evidence type="ECO:0000313" key="5">
    <source>
        <dbReference type="EMBL" id="RDU24793.1"/>
    </source>
</evidence>
<dbReference type="OrthoDB" id="9780884at2"/>
<keyword evidence="6" id="KW-1185">Reference proteome</keyword>
<feature type="domain" description="Calcineurin-like phosphoesterase" evidence="4">
    <location>
        <begin position="55"/>
        <end position="221"/>
    </location>
</feature>
<dbReference type="InterPro" id="IPR004843">
    <property type="entry name" value="Calcineurin-like_PHP"/>
</dbReference>
<dbReference type="Gene3D" id="3.60.21.10">
    <property type="match status" value="1"/>
</dbReference>
<dbReference type="GO" id="GO:0008758">
    <property type="term" value="F:UDP-2,3-diacylglucosamine hydrolase activity"/>
    <property type="evidence" value="ECO:0007669"/>
    <property type="project" value="TreeGrafter"/>
</dbReference>
<keyword evidence="2" id="KW-0378">Hydrolase</keyword>
<accession>A0A371AZ18</accession>
<dbReference type="InterPro" id="IPR029052">
    <property type="entry name" value="Metallo-depent_PP-like"/>
</dbReference>
<evidence type="ECO:0000256" key="1">
    <source>
        <dbReference type="ARBA" id="ARBA00022723"/>
    </source>
</evidence>
<dbReference type="SUPFAM" id="SSF56300">
    <property type="entry name" value="Metallo-dependent phosphatases"/>
    <property type="match status" value="1"/>
</dbReference>
<dbReference type="GO" id="GO:0009245">
    <property type="term" value="P:lipid A biosynthetic process"/>
    <property type="evidence" value="ECO:0007669"/>
    <property type="project" value="TreeGrafter"/>
</dbReference>
<keyword evidence="1" id="KW-0479">Metal-binding</keyword>